<evidence type="ECO:0000256" key="1">
    <source>
        <dbReference type="PROSITE-ProRule" id="PRU00339"/>
    </source>
</evidence>
<keyword evidence="4" id="KW-1185">Reference proteome</keyword>
<comment type="caution">
    <text evidence="3">The sequence shown here is derived from an EMBL/GenBank/DDBJ whole genome shotgun (WGS) entry which is preliminary data.</text>
</comment>
<keyword evidence="1" id="KW-0802">TPR repeat</keyword>
<evidence type="ECO:0000256" key="2">
    <source>
        <dbReference type="SAM" id="MobiDB-lite"/>
    </source>
</evidence>
<dbReference type="InParanoid" id="A0A2N3NE03"/>
<dbReference type="AlphaFoldDB" id="A0A2N3NE03"/>
<dbReference type="SMART" id="SM00028">
    <property type="entry name" value="TPR"/>
    <property type="match status" value="3"/>
</dbReference>
<feature type="repeat" description="TPR" evidence="1">
    <location>
        <begin position="58"/>
        <end position="91"/>
    </location>
</feature>
<dbReference type="SUPFAM" id="SSF48452">
    <property type="entry name" value="TPR-like"/>
    <property type="match status" value="1"/>
</dbReference>
<dbReference type="InterPro" id="IPR019734">
    <property type="entry name" value="TPR_rpt"/>
</dbReference>
<organism evidence="3 4">
    <name type="scientific">Lomentospora prolificans</name>
    <dbReference type="NCBI Taxonomy" id="41688"/>
    <lineage>
        <taxon>Eukaryota</taxon>
        <taxon>Fungi</taxon>
        <taxon>Dikarya</taxon>
        <taxon>Ascomycota</taxon>
        <taxon>Pezizomycotina</taxon>
        <taxon>Sordariomycetes</taxon>
        <taxon>Hypocreomycetidae</taxon>
        <taxon>Microascales</taxon>
        <taxon>Microascaceae</taxon>
        <taxon>Lomentospora</taxon>
    </lineage>
</organism>
<dbReference type="Pfam" id="PF13181">
    <property type="entry name" value="TPR_8"/>
    <property type="match status" value="1"/>
</dbReference>
<dbReference type="InterPro" id="IPR011990">
    <property type="entry name" value="TPR-like_helical_dom_sf"/>
</dbReference>
<dbReference type="Gene3D" id="1.25.40.10">
    <property type="entry name" value="Tetratricopeptide repeat domain"/>
    <property type="match status" value="1"/>
</dbReference>
<dbReference type="STRING" id="41688.A0A2N3NE03"/>
<accession>A0A2N3NE03</accession>
<feature type="region of interest" description="Disordered" evidence="2">
    <location>
        <begin position="339"/>
        <end position="377"/>
    </location>
</feature>
<dbReference type="Proteomes" id="UP000233524">
    <property type="component" value="Unassembled WGS sequence"/>
</dbReference>
<name>A0A2N3NE03_9PEZI</name>
<gene>
    <name evidence="3" type="ORF">jhhlp_002409</name>
</gene>
<dbReference type="VEuPathDB" id="FungiDB:jhhlp_002409"/>
<dbReference type="OrthoDB" id="1914839at2759"/>
<evidence type="ECO:0000313" key="3">
    <source>
        <dbReference type="EMBL" id="PKS10654.1"/>
    </source>
</evidence>
<dbReference type="CDD" id="cd24142">
    <property type="entry name" value="ACL4-like"/>
    <property type="match status" value="1"/>
</dbReference>
<sequence length="377" mass="42494">MAPTRPKGKKDKKKAKSLPLGLLLREATAKVQAGDHEFAVKLAERVLETTGKDGDFELAALNLLGLAYIEMGEVDLARPRLLRAVEIDSDGTMDESVGGGAEKFLWLAQISDEGGRDSVDWYEKGAAVLRRHIQALSDKQNRTELDDAALEEKRQGLAGVLCAVAEVYMTDLSWEEDAEQRCEALVTEATMVCPESPETWQTVANVRISQQRVDEAKTALRRSMELWQDLPMGDLKVPEFATRISLVRLLMEVEVEPVAMEVIERLIAEDDESVETWYLGGWCQYIQGEKKKGSDAEEAQKELWNSSRRWLRQCLKLFKQQGYEDDRLGEHARELIQATEKVLGPLPEGEEDDDDDVWEDDEDGDESSDDDEDEEMS</sequence>
<dbReference type="FunCoup" id="A0A2N3NE03">
    <property type="interactions" value="268"/>
</dbReference>
<reference evidence="3 4" key="1">
    <citation type="journal article" date="2017" name="G3 (Bethesda)">
        <title>First Draft Genome Sequence of the Pathogenic Fungus Lomentospora prolificans (Formerly Scedosporium prolificans).</title>
        <authorList>
            <person name="Luo R."/>
            <person name="Zimin A."/>
            <person name="Workman R."/>
            <person name="Fan Y."/>
            <person name="Pertea G."/>
            <person name="Grossman N."/>
            <person name="Wear M.P."/>
            <person name="Jia B."/>
            <person name="Miller H."/>
            <person name="Casadevall A."/>
            <person name="Timp W."/>
            <person name="Zhang S.X."/>
            <person name="Salzberg S.L."/>
        </authorList>
    </citation>
    <scope>NUCLEOTIDE SEQUENCE [LARGE SCALE GENOMIC DNA]</scope>
    <source>
        <strain evidence="3 4">JHH-5317</strain>
    </source>
</reference>
<dbReference type="EMBL" id="NLAX01000008">
    <property type="protein sequence ID" value="PKS10654.1"/>
    <property type="molecule type" value="Genomic_DNA"/>
</dbReference>
<protein>
    <submittedName>
        <fullName evidence="3">Uncharacterized protein</fullName>
    </submittedName>
</protein>
<feature type="compositionally biased region" description="Acidic residues" evidence="2">
    <location>
        <begin position="348"/>
        <end position="377"/>
    </location>
</feature>
<proteinExistence type="predicted"/>
<evidence type="ECO:0000313" key="4">
    <source>
        <dbReference type="Proteomes" id="UP000233524"/>
    </source>
</evidence>
<dbReference type="PROSITE" id="PS50005">
    <property type="entry name" value="TPR"/>
    <property type="match status" value="1"/>
</dbReference>